<feature type="non-terminal residue" evidence="3">
    <location>
        <position position="1"/>
    </location>
</feature>
<keyword evidence="2" id="KW-1133">Transmembrane helix</keyword>
<dbReference type="InterPro" id="IPR021855">
    <property type="entry name" value="PAM68-like"/>
</dbReference>
<accession>A0A1D1ZKE3</accession>
<evidence type="ECO:0000256" key="1">
    <source>
        <dbReference type="SAM" id="MobiDB-lite"/>
    </source>
</evidence>
<dbReference type="AlphaFoldDB" id="A0A1D1ZKE3"/>
<evidence type="ECO:0000256" key="2">
    <source>
        <dbReference type="SAM" id="Phobius"/>
    </source>
</evidence>
<name>A0A1D1ZKE3_9ARAE</name>
<sequence length="232" mass="25346">SLSLSLRTPATVRLTQEISCTRGCTRRGIVEGSYSTSPVSFLATTALPAASFPTKIPSLPRLHRSDRPAAALKSPRRFGPFPVKREAGKKQRKKRGGGGGDDEEEEGGEEDGAEGEDGDEYDGTIPEAVTDRMMRRMGASVGVPLAVGLLFFPFFYYLKVVAKVDVPNWVPVLVSFFFFGTALLGVSCGIVSSSWDPLREGSLLGWNEARRNWPVFWQSLWGKGDGKTSRKK</sequence>
<protein>
    <submittedName>
        <fullName evidence="3">Protein PAM68, chloroplastic</fullName>
    </submittedName>
</protein>
<feature type="transmembrane region" description="Helical" evidence="2">
    <location>
        <begin position="137"/>
        <end position="157"/>
    </location>
</feature>
<gene>
    <name evidence="3" type="primary">PAM68_2</name>
    <name evidence="3" type="ORF">g.77197</name>
</gene>
<keyword evidence="2" id="KW-0812">Transmembrane</keyword>
<feature type="transmembrane region" description="Helical" evidence="2">
    <location>
        <begin position="169"/>
        <end position="191"/>
    </location>
</feature>
<dbReference type="Pfam" id="PF11947">
    <property type="entry name" value="DUF3464"/>
    <property type="match status" value="1"/>
</dbReference>
<keyword evidence="2" id="KW-0472">Membrane</keyword>
<organism evidence="3">
    <name type="scientific">Anthurium amnicola</name>
    <dbReference type="NCBI Taxonomy" id="1678845"/>
    <lineage>
        <taxon>Eukaryota</taxon>
        <taxon>Viridiplantae</taxon>
        <taxon>Streptophyta</taxon>
        <taxon>Embryophyta</taxon>
        <taxon>Tracheophyta</taxon>
        <taxon>Spermatophyta</taxon>
        <taxon>Magnoliopsida</taxon>
        <taxon>Liliopsida</taxon>
        <taxon>Araceae</taxon>
        <taxon>Pothoideae</taxon>
        <taxon>Potheae</taxon>
        <taxon>Anthurium</taxon>
    </lineage>
</organism>
<dbReference type="PANTHER" id="PTHR34575">
    <property type="entry name" value="PROTEIN PAM68, CHLOROPLASTIC"/>
    <property type="match status" value="1"/>
</dbReference>
<feature type="compositionally biased region" description="Acidic residues" evidence="1">
    <location>
        <begin position="100"/>
        <end position="122"/>
    </location>
</feature>
<proteinExistence type="predicted"/>
<dbReference type="PANTHER" id="PTHR34575:SF1">
    <property type="entry name" value="PROTEIN PAM68, CHLOROPLASTIC"/>
    <property type="match status" value="1"/>
</dbReference>
<feature type="region of interest" description="Disordered" evidence="1">
    <location>
        <begin position="52"/>
        <end position="124"/>
    </location>
</feature>
<evidence type="ECO:0000313" key="3">
    <source>
        <dbReference type="EMBL" id="JAT67205.1"/>
    </source>
</evidence>
<dbReference type="EMBL" id="GDJX01000731">
    <property type="protein sequence ID" value="JAT67205.1"/>
    <property type="molecule type" value="Transcribed_RNA"/>
</dbReference>
<reference evidence="3" key="1">
    <citation type="submission" date="2015-07" db="EMBL/GenBank/DDBJ databases">
        <title>Transcriptome Assembly of Anthurium amnicola.</title>
        <authorList>
            <person name="Suzuki J."/>
        </authorList>
    </citation>
    <scope>NUCLEOTIDE SEQUENCE</scope>
</reference>